<gene>
    <name evidence="1" type="ORF">P0Y65_20755</name>
</gene>
<dbReference type="InterPro" id="IPR019289">
    <property type="entry name" value="Phage_tail_E/E"/>
</dbReference>
<sequence length="115" mass="12114">MDTVTTSTAEAPKDPMIVVLAHPITVNGLTYTQLNLRRMKGRDALLGEGEQSEVMAGYKLFAALAQVDVDVVLDLDMEDLTELGVAIAPLMGKRGAAMLAKLTAPPSNGETSSSP</sequence>
<protein>
    <submittedName>
        <fullName evidence="1">Phage tail assembly protein</fullName>
    </submittedName>
</protein>
<reference evidence="1" key="1">
    <citation type="submission" date="2023-03" db="EMBL/GenBank/DDBJ databases">
        <title>Andean soil-derived lignocellulolytic bacterial consortium as a source of novel taxa and putative plastic-active enzymes.</title>
        <authorList>
            <person name="Diaz-Garcia L."/>
            <person name="Chuvochina M."/>
            <person name="Feuerriegel G."/>
            <person name="Bunk B."/>
            <person name="Sproer C."/>
            <person name="Streit W.R."/>
            <person name="Rodriguez L.M."/>
            <person name="Overmann J."/>
            <person name="Jimenez D.J."/>
        </authorList>
    </citation>
    <scope>NUCLEOTIDE SEQUENCE</scope>
    <source>
        <strain evidence="1">MAG 4196</strain>
    </source>
</reference>
<dbReference type="AlphaFoldDB" id="A0AAJ5VTK0"/>
<evidence type="ECO:0000313" key="2">
    <source>
        <dbReference type="Proteomes" id="UP001217476"/>
    </source>
</evidence>
<dbReference type="Proteomes" id="UP001217476">
    <property type="component" value="Chromosome"/>
</dbReference>
<accession>A0AAJ5VTK0</accession>
<dbReference type="EMBL" id="CP119312">
    <property type="protein sequence ID" value="WEK04573.1"/>
    <property type="molecule type" value="Genomic_DNA"/>
</dbReference>
<dbReference type="Pfam" id="PF10109">
    <property type="entry name" value="Phage_TAC_7"/>
    <property type="match status" value="1"/>
</dbReference>
<organism evidence="1 2">
    <name type="scientific">Candidatus Devosia phytovorans</name>
    <dbReference type="NCBI Taxonomy" id="3121372"/>
    <lineage>
        <taxon>Bacteria</taxon>
        <taxon>Pseudomonadati</taxon>
        <taxon>Pseudomonadota</taxon>
        <taxon>Alphaproteobacteria</taxon>
        <taxon>Hyphomicrobiales</taxon>
        <taxon>Devosiaceae</taxon>
        <taxon>Devosia</taxon>
    </lineage>
</organism>
<evidence type="ECO:0000313" key="1">
    <source>
        <dbReference type="EMBL" id="WEK04573.1"/>
    </source>
</evidence>
<proteinExistence type="predicted"/>
<name>A0AAJ5VTK0_9HYPH</name>